<dbReference type="SMART" id="SM00282">
    <property type="entry name" value="LamG"/>
    <property type="match status" value="2"/>
</dbReference>
<name>A0A8J1TWY8_OWEFU</name>
<dbReference type="CDD" id="cd00054">
    <property type="entry name" value="EGF_CA"/>
    <property type="match status" value="3"/>
</dbReference>
<dbReference type="FunFam" id="2.10.25.10:FF:000255">
    <property type="entry name" value="Sushi, nidogen and EGF-like domains 1"/>
    <property type="match status" value="1"/>
</dbReference>
<keyword evidence="11 19" id="KW-0472">Membrane</keyword>
<dbReference type="PROSITE" id="PS00232">
    <property type="entry name" value="CADHERIN_1"/>
    <property type="match status" value="3"/>
</dbReference>
<evidence type="ECO:0000256" key="17">
    <source>
        <dbReference type="RuleBase" id="RU004357"/>
    </source>
</evidence>
<dbReference type="SUPFAM" id="SSF49899">
    <property type="entry name" value="Concanavalin A-like lectins/glucanases"/>
    <property type="match status" value="2"/>
</dbReference>
<dbReference type="EMBL" id="CAIIXF020000003">
    <property type="protein sequence ID" value="CAH1779063.1"/>
    <property type="molecule type" value="Genomic_DNA"/>
</dbReference>
<dbReference type="Pfam" id="PF00028">
    <property type="entry name" value="Cadherin"/>
    <property type="match status" value="9"/>
</dbReference>
<feature type="disulfide bond" evidence="15">
    <location>
        <begin position="2096"/>
        <end position="2105"/>
    </location>
</feature>
<dbReference type="PANTHER" id="PTHR24027">
    <property type="entry name" value="CADHERIN-23"/>
    <property type="match status" value="1"/>
</dbReference>
<keyword evidence="8 14" id="KW-0106">Calcium</keyword>
<proteinExistence type="predicted"/>
<evidence type="ECO:0000256" key="9">
    <source>
        <dbReference type="ARBA" id="ARBA00022889"/>
    </source>
</evidence>
<dbReference type="FunFam" id="4.10.900.10:FF:000001">
    <property type="entry name" value="Cadherin 2"/>
    <property type="match status" value="1"/>
</dbReference>
<sequence>MEKLWIVLVAATILYGLCTAKSIAPSAITISVADNIQPGDFVTIIKTQNDRAVRIVNSLEGNEDLSNYFEIRSDGSIFVSDELSLFSNSLLTVNILKEPSNMIESVYIFVNGDKPTYFAGKENDLMGNDSPKVYKDSQLKFKHSHIIHKRAVRPPRIFVLRENATGQVFTVASNPRVAEERFQFRAPVPPYLDIDVVSGMISLKNGQQFNRTHLRFTIEITNTNNTSFLDTQQITIHLLALNDPRPIFTNRYQPLRATARPITQPGTVLYTLISRDQALGADIIYRIESGSEGRFIVNPDNGKVYLIGYDQLEARDYTLAVSARDKGAPNIETTPTQILTIHCSRQPPQFSHPYYEQDIDEEIPIGQTAFTLDAYSFKGVPITYEIQSEFNTTSEDFSVNSATGAVTVLKRMDYETGPWQYRFRAYAKERPCNSWGNCESEVTGTVEVTLNIQDINDNAPFFQLATYVKDDQLETVGVGSTVMQVSAKDIDSGLNGQLVYSMDHGNFSIKTEDNAGIITTKTMIDYDLTPLHMYQLNIGVTDSAPTNPRTATTMVQVNMRNENDNAPQFVPPEQTIRLNQQAPRGTLVAVLQAYDLDGDRITYEIRSSNSPTTFNLDPNTGHLTTRQPLSDTIGYYYLNITARDDGSCCSGSSPLTGEGYIVVEIYGLNTPPRFPNCANYAPSVKEDEPIGSWVMQLTATDSDVGDNGRLEYSLVIPSGENERFRITSLNGNLTTAQVFKRREGTKHGVTARVEDFGRPRLSASCFFFVTISDVNNHDPVFDQREEYVVAISRNHQTSTRVLRVLATDLDEGNNGQVTYSITSQQGNYFTIDSSSGWITLQNSVNGVGGQTLSFTVSARDNGSPQRTGNLVTVEVVVTSSTGQEISPTWTENYDDQTAIKFREDVLTSYLVKSLKATPYSTSAPAFTYSLPAVLPSRTIELNGLDHFSSSANTTDMSVRPSGQPPLDYEENYEFLLKCRAATQTYYMDTRLQVELTDVNNKIPKFQGRDNNGRYTGSIPITAGVNYEVMRAVATDEDGTLPNNRVYYYLLQQGDYTDFAINEDSGVVTSLRTFNTTKLSFALKIGARDGANSALPGVTGPNEAEPVDLAITIVVLSSGKPEFTTTPPATTIPETTVIGTSLLTVRAADSEPDNVQYHQYAITGGNTNQAFGVVPNTGDIYVRGKLDYATTQSYNLAYRVFDGAISATTTVVMNIQQQNKRPPVITPSNPSTGDVVEMDTSTVGNGREMLLYNVTAINPDTGSSDGVQLGVQGYKAAEQFRIDPQGRVYLTNWLDRDEPYGFSTWDINIVAQDQNGGPDSLTTYGKASVSPKDINDHSPIFKACCITGSVPEGAAPSQPIMTVSAGDVDFENNGTVCFNLRDVPTENGNPLFSLDGTSGQIRSLRPLNRENQDRYEMIVDGMDRGVPARTTSTKVYVVVADINDNRPEFAAPKSYYKEVPEELPLGATCMEVSATDNDIGENAKLTFSIVSPDSPYFYFDNIHTTQTGIVKIKSRVDYEAMSSHLLQYNIRVQDPNPSNSDTAVIHINITDINDNAPVFNPATISTTQSEDIPVGTTIATFSATDRDSGVNAQFDYSIDYMNNRPDAMHFEIDPQSGVVTTMLRLDRENIATHNVHILAIDKGTPTMTGTGTLILTLTDVNDNFPQFAEDYQPIAWENEPPVQDVVTIRGKDADTSPNGPPYLFALPCGETCPCNDNPTCPQFSMNFRQGGDSGRGEGDIRTKVTLDREQQKYYRMPIIMSDSGNPRMTGTNTLTVTVGDRNDNDHRPGHKEVYVYNYKGELSNADLGHVYAEDPDDWDRGDKTFSFEGTSADHSRFTLDASSGILRMLRGTGNGVYNLRVRVRDTVRNVEAVSTIRVNVQEIYDDAVYSSGSIRFAKMTQEQFIERNKTGTGVEDYGKSRSTLLAEQIATMLSVPVGNVHIFSVRDNATNTTAKDRQPNTHTDVRFAAHGSPWYRTARLDGLVLDNKEQIQTALGGAQIAMVPIDECYQSDWDCHDGGCSSLLRTTTNAHTVNTNATSLVGVDAFLETTCSCKARDFESPTQGCGPMSCLNNGTCHDIPRGETLGNSAMQGFYCECLADFDGPRCQQTRHSFTGNGYAWYKRLAPQCQDTTLSLEFMTSQDNGLLLYNGPWENVNANSLDNPVPQDFISVELEGGYPKVRLDLGTGAREMRVQGRDLGGNNVMPKLSDGKWHKIDIIKIGQKVHFVVDSCAQSVLNSSAPWLEDRTPCQSPEVEFTGLGMYLTLYSPLELGGRSKPQVTYPQGLTTTGFNGCIKNVYNNGELYDLHIGNVGQHSNTADRCPAEDSACGVNLPSGPRCGGNGTCIGEIGGGYVCDCRPGFRGPGCNIETQPRDYKPDSYIQWDFKEPFYRDNIQNVPRNTGIQLMFRTRVNSGALFVASNEETEPAYKRDFLLDIVDKKLRFTHRLGPENRELWLKDVDASDGAWHSVSVNRAGKILSLQMDGGDGPYYNETLGMENDTRTFEIKLKGLYGGAVRLNGAAQTGIEGCLNDVRYNKGWFPMDSGQNSISNAAEVQYLSSNVGSTCNAGTPCTGITCPNGLICLNRWRDYECGCQEGYQRVDEGGTPTCIPVSCLANPCLNGGVCVPVGSGYSCECTSGWRGKNCDIIAIAAVGASLSTGAWVAMLVCFLMLLLLILLLVLITRTRNRPPPLIDDMDDVRENVMYYDEDGAGEEDMEGYDLARLAKPVYAEGEAPIRVVDNRPVQASAAPPPSGDNPDVGGFLNGRLGDADDDPNAPPFDSIREYEEEGEGSLALSLSSLGSGSSGDQDYNYLNDWGPKFTKLADMYNE</sequence>
<comment type="caution">
    <text evidence="15">Lacks conserved residue(s) required for the propagation of feature annotation.</text>
</comment>
<protein>
    <submittedName>
        <fullName evidence="21">Uncharacterized protein</fullName>
    </submittedName>
</protein>
<dbReference type="InterPro" id="IPR013320">
    <property type="entry name" value="ConA-like_dom_sf"/>
</dbReference>
<dbReference type="InterPro" id="IPR002126">
    <property type="entry name" value="Cadherin-like_dom"/>
</dbReference>
<evidence type="ECO:0000256" key="15">
    <source>
        <dbReference type="PROSITE-ProRule" id="PRU00076"/>
    </source>
</evidence>
<evidence type="ECO:0000256" key="11">
    <source>
        <dbReference type="ARBA" id="ARBA00023136"/>
    </source>
</evidence>
<gene>
    <name evidence="21" type="ORF">OFUS_LOCUS5909</name>
</gene>
<accession>A0A8J1TWY8</accession>
<keyword evidence="13" id="KW-0325">Glycoprotein</keyword>
<dbReference type="SUPFAM" id="SSF49313">
    <property type="entry name" value="Cadherin-like"/>
    <property type="match status" value="14"/>
</dbReference>
<keyword evidence="5" id="KW-0479">Metal-binding</keyword>
<feature type="disulfide bond" evidence="15">
    <location>
        <begin position="2355"/>
        <end position="2364"/>
    </location>
</feature>
<feature type="region of interest" description="Disordered" evidence="18">
    <location>
        <begin position="2741"/>
        <end position="2811"/>
    </location>
</feature>
<dbReference type="PROSITE" id="PS50025">
    <property type="entry name" value="LAM_G_DOMAIN"/>
    <property type="match status" value="2"/>
</dbReference>
<reference evidence="21" key="1">
    <citation type="submission" date="2022-03" db="EMBL/GenBank/DDBJ databases">
        <authorList>
            <person name="Martin C."/>
        </authorList>
    </citation>
    <scope>NUCLEOTIDE SEQUENCE</scope>
</reference>
<evidence type="ECO:0000256" key="16">
    <source>
        <dbReference type="RuleBase" id="RU003318"/>
    </source>
</evidence>
<dbReference type="Pfam" id="PF00008">
    <property type="entry name" value="EGF"/>
    <property type="match status" value="1"/>
</dbReference>
<evidence type="ECO:0000256" key="4">
    <source>
        <dbReference type="ARBA" id="ARBA00022692"/>
    </source>
</evidence>
<dbReference type="InterPro" id="IPR039808">
    <property type="entry name" value="Cadherin"/>
</dbReference>
<evidence type="ECO:0000256" key="2">
    <source>
        <dbReference type="ARBA" id="ARBA00022475"/>
    </source>
</evidence>
<comment type="subcellular location">
    <subcellularLocation>
        <location evidence="1 16">Cell membrane</location>
        <topology evidence="1 16">Single-pass type I membrane protein</topology>
    </subcellularLocation>
</comment>
<dbReference type="PROSITE" id="PS50268">
    <property type="entry name" value="CADHERIN_2"/>
    <property type="match status" value="14"/>
</dbReference>
<keyword evidence="2" id="KW-1003">Cell membrane</keyword>
<dbReference type="PANTHER" id="PTHR24027:SF432">
    <property type="entry name" value="EGF-LIKE DOMAIN-CONTAINING PROTEIN"/>
    <property type="match status" value="1"/>
</dbReference>
<dbReference type="PROSITE" id="PS01186">
    <property type="entry name" value="EGF_2"/>
    <property type="match status" value="2"/>
</dbReference>
<evidence type="ECO:0000256" key="13">
    <source>
        <dbReference type="ARBA" id="ARBA00023180"/>
    </source>
</evidence>
<feature type="chain" id="PRO_5043490354" evidence="20">
    <location>
        <begin position="21"/>
        <end position="2826"/>
    </location>
</feature>
<dbReference type="InterPro" id="IPR001881">
    <property type="entry name" value="EGF-like_Ca-bd_dom"/>
</dbReference>
<evidence type="ECO:0000256" key="19">
    <source>
        <dbReference type="SAM" id="Phobius"/>
    </source>
</evidence>
<organism evidence="21 22">
    <name type="scientific">Owenia fusiformis</name>
    <name type="common">Polychaete worm</name>
    <dbReference type="NCBI Taxonomy" id="6347"/>
    <lineage>
        <taxon>Eukaryota</taxon>
        <taxon>Metazoa</taxon>
        <taxon>Spiralia</taxon>
        <taxon>Lophotrochozoa</taxon>
        <taxon>Annelida</taxon>
        <taxon>Polychaeta</taxon>
        <taxon>Sedentaria</taxon>
        <taxon>Canalipalpata</taxon>
        <taxon>Sabellida</taxon>
        <taxon>Oweniida</taxon>
        <taxon>Oweniidae</taxon>
        <taxon>Owenia</taxon>
    </lineage>
</organism>
<dbReference type="GO" id="GO:0045296">
    <property type="term" value="F:cadherin binding"/>
    <property type="evidence" value="ECO:0007669"/>
    <property type="project" value="TreeGrafter"/>
</dbReference>
<dbReference type="InterPro" id="IPR020894">
    <property type="entry name" value="Cadherin_CS"/>
</dbReference>
<feature type="signal peptide" evidence="20">
    <location>
        <begin position="1"/>
        <end position="20"/>
    </location>
</feature>
<evidence type="ECO:0000313" key="21">
    <source>
        <dbReference type="EMBL" id="CAH1779063.1"/>
    </source>
</evidence>
<evidence type="ECO:0000256" key="7">
    <source>
        <dbReference type="ARBA" id="ARBA00022737"/>
    </source>
</evidence>
<evidence type="ECO:0000256" key="10">
    <source>
        <dbReference type="ARBA" id="ARBA00022989"/>
    </source>
</evidence>
<comment type="caution">
    <text evidence="21">The sequence shown here is derived from an EMBL/GenBank/DDBJ whole genome shotgun (WGS) entry which is preliminary data.</text>
</comment>
<dbReference type="SMART" id="SM00112">
    <property type="entry name" value="CA"/>
    <property type="match status" value="15"/>
</dbReference>
<dbReference type="FunFam" id="2.60.40.60:FF:000095">
    <property type="entry name" value="Cadherin 13"/>
    <property type="match status" value="1"/>
</dbReference>
<dbReference type="GO" id="GO:0016342">
    <property type="term" value="C:catenin complex"/>
    <property type="evidence" value="ECO:0007669"/>
    <property type="project" value="TreeGrafter"/>
</dbReference>
<dbReference type="InterPro" id="IPR000233">
    <property type="entry name" value="Cadherin_Y-type_LIR"/>
</dbReference>
<dbReference type="Pfam" id="PF24811">
    <property type="entry name" value="Ig_Shg"/>
    <property type="match status" value="1"/>
</dbReference>
<feature type="transmembrane region" description="Helical" evidence="19">
    <location>
        <begin position="2658"/>
        <end position="2679"/>
    </location>
</feature>
<dbReference type="Gene3D" id="2.60.120.200">
    <property type="match status" value="2"/>
</dbReference>
<keyword evidence="7" id="KW-0677">Repeat</keyword>
<dbReference type="GO" id="GO:0007156">
    <property type="term" value="P:homophilic cell adhesion via plasma membrane adhesion molecules"/>
    <property type="evidence" value="ECO:0007669"/>
    <property type="project" value="InterPro"/>
</dbReference>
<evidence type="ECO:0000256" key="5">
    <source>
        <dbReference type="ARBA" id="ARBA00022723"/>
    </source>
</evidence>
<keyword evidence="4 16" id="KW-0812">Transmembrane</keyword>
<dbReference type="InterPro" id="IPR056370">
    <property type="entry name" value="Shg-like_Ig-like"/>
</dbReference>
<dbReference type="CDD" id="cd00053">
    <property type="entry name" value="EGF"/>
    <property type="match status" value="1"/>
</dbReference>
<evidence type="ECO:0000256" key="1">
    <source>
        <dbReference type="ARBA" id="ARBA00004251"/>
    </source>
</evidence>
<dbReference type="CDD" id="cd00110">
    <property type="entry name" value="LamG"/>
    <property type="match status" value="2"/>
</dbReference>
<dbReference type="Gene3D" id="2.10.25.10">
    <property type="entry name" value="Laminin"/>
    <property type="match status" value="2"/>
</dbReference>
<evidence type="ECO:0000256" key="12">
    <source>
        <dbReference type="ARBA" id="ARBA00023157"/>
    </source>
</evidence>
<dbReference type="PROSITE" id="PS50026">
    <property type="entry name" value="EGF_3"/>
    <property type="match status" value="3"/>
</dbReference>
<feature type="disulfide bond" evidence="15">
    <location>
        <begin position="2633"/>
        <end position="2642"/>
    </location>
</feature>
<keyword evidence="9 16" id="KW-0130">Cell adhesion</keyword>
<dbReference type="InterPro" id="IPR001791">
    <property type="entry name" value="Laminin_G"/>
</dbReference>
<dbReference type="FunFam" id="2.60.40.60:FF:000058">
    <property type="entry name" value="FAT atypical cadherin 3"/>
    <property type="match status" value="1"/>
</dbReference>
<evidence type="ECO:0000256" key="3">
    <source>
        <dbReference type="ARBA" id="ARBA00022536"/>
    </source>
</evidence>
<dbReference type="Proteomes" id="UP000749559">
    <property type="component" value="Unassembled WGS sequence"/>
</dbReference>
<dbReference type="Pfam" id="PF02210">
    <property type="entry name" value="Laminin_G_2"/>
    <property type="match status" value="2"/>
</dbReference>
<dbReference type="PROSITE" id="PS00022">
    <property type="entry name" value="EGF_1"/>
    <property type="match status" value="3"/>
</dbReference>
<evidence type="ECO:0000256" key="20">
    <source>
        <dbReference type="SAM" id="SignalP"/>
    </source>
</evidence>
<dbReference type="InterPro" id="IPR027397">
    <property type="entry name" value="Catenin-bd_sf"/>
</dbReference>
<dbReference type="GO" id="GO:0016477">
    <property type="term" value="P:cell migration"/>
    <property type="evidence" value="ECO:0007669"/>
    <property type="project" value="TreeGrafter"/>
</dbReference>
<dbReference type="CDD" id="cd11304">
    <property type="entry name" value="Cadherin_repeat"/>
    <property type="match status" value="14"/>
</dbReference>
<comment type="function">
    <text evidence="17">Cadherins are calcium-dependent cell adhesion proteins.</text>
</comment>
<keyword evidence="10 19" id="KW-1133">Transmembrane helix</keyword>
<dbReference type="GO" id="GO:0008013">
    <property type="term" value="F:beta-catenin binding"/>
    <property type="evidence" value="ECO:0007669"/>
    <property type="project" value="TreeGrafter"/>
</dbReference>
<dbReference type="PRINTS" id="PR00205">
    <property type="entry name" value="CADHERIN"/>
</dbReference>
<dbReference type="SMART" id="SM00181">
    <property type="entry name" value="EGF"/>
    <property type="match status" value="4"/>
</dbReference>
<keyword evidence="22" id="KW-1185">Reference proteome</keyword>
<dbReference type="OrthoDB" id="6079678at2759"/>
<dbReference type="Gene3D" id="4.10.900.10">
    <property type="entry name" value="TCF3-CBD (Catenin binding domain)"/>
    <property type="match status" value="1"/>
</dbReference>
<dbReference type="FunFam" id="2.60.40.60:FF:000092">
    <property type="entry name" value="Protocadherin 8"/>
    <property type="match status" value="1"/>
</dbReference>
<keyword evidence="12 15" id="KW-1015">Disulfide bond</keyword>
<dbReference type="InterPro" id="IPR000742">
    <property type="entry name" value="EGF"/>
</dbReference>
<dbReference type="Pfam" id="PF01049">
    <property type="entry name" value="CADH_Y-type_LIR"/>
    <property type="match status" value="1"/>
</dbReference>
<evidence type="ECO:0000256" key="8">
    <source>
        <dbReference type="ARBA" id="ARBA00022837"/>
    </source>
</evidence>
<feature type="compositionally biased region" description="Low complexity" evidence="18">
    <location>
        <begin position="2788"/>
        <end position="2803"/>
    </location>
</feature>
<dbReference type="GO" id="GO:0005509">
    <property type="term" value="F:calcium ion binding"/>
    <property type="evidence" value="ECO:0007669"/>
    <property type="project" value="UniProtKB-UniRule"/>
</dbReference>
<keyword evidence="6 20" id="KW-0732">Signal</keyword>
<evidence type="ECO:0000313" key="22">
    <source>
        <dbReference type="Proteomes" id="UP000749559"/>
    </source>
</evidence>
<evidence type="ECO:0000256" key="14">
    <source>
        <dbReference type="PROSITE-ProRule" id="PRU00043"/>
    </source>
</evidence>
<dbReference type="InterPro" id="IPR015919">
    <property type="entry name" value="Cadherin-like_sf"/>
</dbReference>
<evidence type="ECO:0000256" key="18">
    <source>
        <dbReference type="SAM" id="MobiDB-lite"/>
    </source>
</evidence>
<dbReference type="FunFam" id="2.60.40.60:FF:000033">
    <property type="entry name" value="FAT atypical cadherin 1"/>
    <property type="match status" value="1"/>
</dbReference>
<dbReference type="SMART" id="SM00179">
    <property type="entry name" value="EGF_CA"/>
    <property type="match status" value="3"/>
</dbReference>
<keyword evidence="3 15" id="KW-0245">EGF-like domain</keyword>
<evidence type="ECO:0000256" key="6">
    <source>
        <dbReference type="ARBA" id="ARBA00022729"/>
    </source>
</evidence>
<dbReference type="SUPFAM" id="SSF57196">
    <property type="entry name" value="EGF/Laminin"/>
    <property type="match status" value="1"/>
</dbReference>
<dbReference type="Gene3D" id="2.60.40.60">
    <property type="entry name" value="Cadherins"/>
    <property type="match status" value="14"/>
</dbReference>